<dbReference type="GO" id="GO:0030572">
    <property type="term" value="F:phosphatidyltransferase activity"/>
    <property type="evidence" value="ECO:0007669"/>
    <property type="project" value="UniProtKB-ARBA"/>
</dbReference>
<organism evidence="2 3">
    <name type="scientific">Billgrantia endophytica</name>
    <dbReference type="NCBI Taxonomy" id="2033802"/>
    <lineage>
        <taxon>Bacteria</taxon>
        <taxon>Pseudomonadati</taxon>
        <taxon>Pseudomonadota</taxon>
        <taxon>Gammaproteobacteria</taxon>
        <taxon>Oceanospirillales</taxon>
        <taxon>Halomonadaceae</taxon>
        <taxon>Billgrantia</taxon>
    </lineage>
</organism>
<dbReference type="InterPro" id="IPR001736">
    <property type="entry name" value="PLipase_D/transphosphatidylase"/>
</dbReference>
<dbReference type="GO" id="GO:0032049">
    <property type="term" value="P:cardiolipin biosynthetic process"/>
    <property type="evidence" value="ECO:0007669"/>
    <property type="project" value="UniProtKB-ARBA"/>
</dbReference>
<dbReference type="PANTHER" id="PTHR21248:SF22">
    <property type="entry name" value="PHOSPHOLIPASE D"/>
    <property type="match status" value="1"/>
</dbReference>
<evidence type="ECO:0000313" key="2">
    <source>
        <dbReference type="EMBL" id="PMR73813.1"/>
    </source>
</evidence>
<evidence type="ECO:0000259" key="1">
    <source>
        <dbReference type="PROSITE" id="PS50035"/>
    </source>
</evidence>
<dbReference type="Pfam" id="PF00614">
    <property type="entry name" value="PLDc"/>
    <property type="match status" value="1"/>
</dbReference>
<protein>
    <submittedName>
        <fullName evidence="2">Phospholipase</fullName>
    </submittedName>
</protein>
<dbReference type="AlphaFoldDB" id="A0A2N7U073"/>
<dbReference type="OrthoDB" id="92272at2"/>
<dbReference type="InterPro" id="IPR025202">
    <property type="entry name" value="PLD-like_dom"/>
</dbReference>
<dbReference type="SUPFAM" id="SSF56024">
    <property type="entry name" value="Phospholipase D/nuclease"/>
    <property type="match status" value="2"/>
</dbReference>
<reference evidence="2 3" key="1">
    <citation type="submission" date="2018-01" db="EMBL/GenBank/DDBJ databases">
        <title>Halomonas endophytica sp. nov., isolated from storage liquid in the stems of Populus euphratica.</title>
        <authorList>
            <person name="Chen C."/>
        </authorList>
    </citation>
    <scope>NUCLEOTIDE SEQUENCE [LARGE SCALE GENOMIC DNA]</scope>
    <source>
        <strain evidence="2 3">MC28</strain>
    </source>
</reference>
<name>A0A2N7U073_9GAMM</name>
<dbReference type="Gene3D" id="3.30.870.10">
    <property type="entry name" value="Endonuclease Chain A"/>
    <property type="match status" value="2"/>
</dbReference>
<dbReference type="Pfam" id="PF13091">
    <property type="entry name" value="PLDc_2"/>
    <property type="match status" value="1"/>
</dbReference>
<gene>
    <name evidence="2" type="ORF">C1H69_15915</name>
</gene>
<dbReference type="PANTHER" id="PTHR21248">
    <property type="entry name" value="CARDIOLIPIN SYNTHASE"/>
    <property type="match status" value="1"/>
</dbReference>
<dbReference type="EMBL" id="PNRF01000032">
    <property type="protein sequence ID" value="PMR73813.1"/>
    <property type="molecule type" value="Genomic_DNA"/>
</dbReference>
<accession>A0A2N7U073</accession>
<keyword evidence="3" id="KW-1185">Reference proteome</keyword>
<proteinExistence type="predicted"/>
<dbReference type="RefSeq" id="WP_102654362.1">
    <property type="nucleotide sequence ID" value="NZ_PNRF01000032.1"/>
</dbReference>
<sequence>MSGLWIVLLGAGLGLYVATAWWHSRKPLPSGLKVTGPWRDAGDSRLLLDETFLDADGQRHCRQQIVDEWLRLIGQARRLVMIDIFQFNDPADSPPDCHRRVSFELVDALLARKREMPELEIVLITDPINTAYGGHQATHLTELRAAGAQVIITRLSASRDPNPTWNALWRLAIRQWGNTTRNGWLPNPVGPGRATLRSYLAALNLNANHRKTLVVDDGDGWRAIVSSANLDDGSSDYRDLALTLSGSAALDLMASEAGIAGFSGASGLTVPTPPPAAQLSTATPRLRILSEGAIRDALLHTVETAQPGEQLDIETLYLSHRGMIKALLGAHRRGVAIRVLLDPNKAHFGRPSPGIPNRQASRDLHEAGIAVRWSDTRGEQAHGKLLLRSGGNRPATLLAGSANLTRRSLDDLNLELNVQLEATLAHPAIDRARDAFERHWHNTSHEHYSTTYAAHADPSRLRYWRYRAMEASGWCVF</sequence>
<feature type="domain" description="PLD phosphodiesterase" evidence="1">
    <location>
        <begin position="204"/>
        <end position="234"/>
    </location>
</feature>
<dbReference type="SMART" id="SM00155">
    <property type="entry name" value="PLDc"/>
    <property type="match status" value="1"/>
</dbReference>
<comment type="caution">
    <text evidence="2">The sequence shown here is derived from an EMBL/GenBank/DDBJ whole genome shotgun (WGS) entry which is preliminary data.</text>
</comment>
<dbReference type="PROSITE" id="PS50035">
    <property type="entry name" value="PLD"/>
    <property type="match status" value="1"/>
</dbReference>
<dbReference type="Proteomes" id="UP000235803">
    <property type="component" value="Unassembled WGS sequence"/>
</dbReference>
<evidence type="ECO:0000313" key="3">
    <source>
        <dbReference type="Proteomes" id="UP000235803"/>
    </source>
</evidence>